<evidence type="ECO:0000256" key="7">
    <source>
        <dbReference type="ARBA" id="ARBA00022801"/>
    </source>
</evidence>
<dbReference type="GO" id="GO:0042802">
    <property type="term" value="F:identical protein binding"/>
    <property type="evidence" value="ECO:0007669"/>
    <property type="project" value="UniProtKB-ARBA"/>
</dbReference>
<evidence type="ECO:0000256" key="9">
    <source>
        <dbReference type="ARBA" id="ARBA00057812"/>
    </source>
</evidence>
<keyword evidence="12" id="KW-1185">Reference proteome</keyword>
<dbReference type="Gene3D" id="3.60.15.10">
    <property type="entry name" value="Ribonuclease Z/Hydroxyacylglutathione hydrolase-like"/>
    <property type="match status" value="1"/>
</dbReference>
<comment type="catalytic activity">
    <reaction evidence="10">
        <text>Endonucleolytic cleavage of RNA, removing extra 3' nucleotides from tRNA precursor, generating 3' termini of tRNAs. A 3'-hydroxy group is left at the tRNA terminus and a 5'-phosphoryl group is left at the trailer molecule.</text>
        <dbReference type="EC" id="3.1.26.11"/>
    </reaction>
</comment>
<dbReference type="RefSeq" id="WP_092570133.1">
    <property type="nucleotide sequence ID" value="NZ_CALUDV010000020.1"/>
</dbReference>
<comment type="cofactor">
    <cofactor evidence="10">
        <name>Zn(2+)</name>
        <dbReference type="ChEBI" id="CHEBI:29105"/>
    </cofactor>
    <text evidence="10">Binds 2 Zn(2+) ions.</text>
</comment>
<dbReference type="EC" id="3.1.26.11" evidence="2 10"/>
<dbReference type="OrthoDB" id="9800940at2"/>
<name>A0A1H8ZUN2_9LACT</name>
<keyword evidence="4 10" id="KW-0540">Nuclease</keyword>
<feature type="binding site" evidence="10">
    <location>
        <position position="214"/>
    </location>
    <ligand>
        <name>Zn(2+)</name>
        <dbReference type="ChEBI" id="CHEBI:29105"/>
        <label>1</label>
        <note>catalytic</note>
    </ligand>
</feature>
<dbReference type="Pfam" id="PF23023">
    <property type="entry name" value="Anti-Pycsar_Apyc1"/>
    <property type="match status" value="1"/>
</dbReference>
<evidence type="ECO:0000256" key="1">
    <source>
        <dbReference type="ARBA" id="ARBA00011738"/>
    </source>
</evidence>
<feature type="active site" description="Proton acceptor" evidence="10">
    <location>
        <position position="67"/>
    </location>
</feature>
<comment type="similarity">
    <text evidence="10">Belongs to the RNase Z family.</text>
</comment>
<sequence length="309" mass="34298">MELLFLGTGAGLPSKGRNVSSLALKLLDELNEIWLFDCGEATQHQILKTSLKPRKIRKVFISHLHGDHIFGLPGFLSSRSFQIAEREDLTVFGPPGLRNYIQSSLKFSKSKLLYPLKIVELDPQGGKLQLNGHWTMEYLPLDHGTLSFGFRVIEPDQPGQLLMDKLAKYQVPNGPLLGQLKQGKQVQLPDGQILDGKDFIGPKKAGRIVSILGDSRPCSNSVILAKQADCLVHEATHRANEHKMAHQYYHSTSQQAANIAKQAQVKHLLLNHISARYLGQDIQQLQAEAGKTFASVKVVNDFDQISIKG</sequence>
<dbReference type="NCBIfam" id="TIGR02651">
    <property type="entry name" value="RNase_Z"/>
    <property type="match status" value="1"/>
</dbReference>
<evidence type="ECO:0000256" key="6">
    <source>
        <dbReference type="ARBA" id="ARBA00022759"/>
    </source>
</evidence>
<feature type="binding site" evidence="10">
    <location>
        <position position="63"/>
    </location>
    <ligand>
        <name>Zn(2+)</name>
        <dbReference type="ChEBI" id="CHEBI:29105"/>
        <label>1</label>
        <note>catalytic</note>
    </ligand>
</feature>
<protein>
    <recommendedName>
        <fullName evidence="2 10">Ribonuclease Z</fullName>
        <shortName evidence="10">RNase Z</shortName>
        <ecNumber evidence="2 10">3.1.26.11</ecNumber>
    </recommendedName>
    <alternativeName>
        <fullName evidence="10">tRNA 3 endonuclease</fullName>
    </alternativeName>
    <alternativeName>
        <fullName evidence="10">tRNase Z</fullName>
    </alternativeName>
</protein>
<organism evidence="11 12">
    <name type="scientific">Ignavigranum ruoffiae</name>
    <dbReference type="NCBI Taxonomy" id="89093"/>
    <lineage>
        <taxon>Bacteria</taxon>
        <taxon>Bacillati</taxon>
        <taxon>Bacillota</taxon>
        <taxon>Bacilli</taxon>
        <taxon>Lactobacillales</taxon>
        <taxon>Aerococcaceae</taxon>
        <taxon>Ignavigranum</taxon>
    </lineage>
</organism>
<dbReference type="SUPFAM" id="SSF56281">
    <property type="entry name" value="Metallo-hydrolase/oxidoreductase"/>
    <property type="match status" value="1"/>
</dbReference>
<keyword evidence="7 10" id="KW-0378">Hydrolase</keyword>
<keyword evidence="3 10" id="KW-0819">tRNA processing</keyword>
<evidence type="ECO:0000256" key="8">
    <source>
        <dbReference type="ARBA" id="ARBA00022833"/>
    </source>
</evidence>
<gene>
    <name evidence="10" type="primary">rnz</name>
    <name evidence="11" type="ORF">SAMN04488558_101343</name>
</gene>
<evidence type="ECO:0000256" key="5">
    <source>
        <dbReference type="ARBA" id="ARBA00022723"/>
    </source>
</evidence>
<evidence type="ECO:0000313" key="11">
    <source>
        <dbReference type="EMBL" id="SEP68139.1"/>
    </source>
</evidence>
<feature type="binding site" evidence="10">
    <location>
        <position position="214"/>
    </location>
    <ligand>
        <name>Zn(2+)</name>
        <dbReference type="ChEBI" id="CHEBI:29105"/>
        <label>2</label>
        <note>catalytic</note>
    </ligand>
</feature>
<dbReference type="PANTHER" id="PTHR46018">
    <property type="entry name" value="ZINC PHOSPHODIESTERASE ELAC PROTEIN 1"/>
    <property type="match status" value="1"/>
</dbReference>
<evidence type="ECO:0000256" key="4">
    <source>
        <dbReference type="ARBA" id="ARBA00022722"/>
    </source>
</evidence>
<dbReference type="GO" id="GO:0008270">
    <property type="term" value="F:zinc ion binding"/>
    <property type="evidence" value="ECO:0007669"/>
    <property type="project" value="UniProtKB-UniRule"/>
</dbReference>
<accession>A0A1H8ZUN2</accession>
<keyword evidence="6 10" id="KW-0255">Endonuclease</keyword>
<dbReference type="EMBL" id="FOEN01000001">
    <property type="protein sequence ID" value="SEP68139.1"/>
    <property type="molecule type" value="Genomic_DNA"/>
</dbReference>
<evidence type="ECO:0000313" key="12">
    <source>
        <dbReference type="Proteomes" id="UP000198833"/>
    </source>
</evidence>
<dbReference type="Proteomes" id="UP000198833">
    <property type="component" value="Unassembled WGS sequence"/>
</dbReference>
<evidence type="ECO:0000256" key="3">
    <source>
        <dbReference type="ARBA" id="ARBA00022694"/>
    </source>
</evidence>
<dbReference type="FunFam" id="3.60.15.10:FF:000002">
    <property type="entry name" value="Ribonuclease Z"/>
    <property type="match status" value="1"/>
</dbReference>
<evidence type="ECO:0000256" key="10">
    <source>
        <dbReference type="HAMAP-Rule" id="MF_01818"/>
    </source>
</evidence>
<feature type="binding site" evidence="10">
    <location>
        <position position="68"/>
    </location>
    <ligand>
        <name>Zn(2+)</name>
        <dbReference type="ChEBI" id="CHEBI:29105"/>
        <label>2</label>
        <note>catalytic</note>
    </ligand>
</feature>
<feature type="binding site" evidence="10">
    <location>
        <position position="67"/>
    </location>
    <ligand>
        <name>Zn(2+)</name>
        <dbReference type="ChEBI" id="CHEBI:29105"/>
        <label>2</label>
        <note>catalytic</note>
    </ligand>
</feature>
<dbReference type="GO" id="GO:0042781">
    <property type="term" value="F:3'-tRNA processing endoribonuclease activity"/>
    <property type="evidence" value="ECO:0007669"/>
    <property type="project" value="UniProtKB-UniRule"/>
</dbReference>
<comment type="subunit">
    <text evidence="1 10">Homodimer.</text>
</comment>
<feature type="binding site" evidence="10">
    <location>
        <position position="272"/>
    </location>
    <ligand>
        <name>Zn(2+)</name>
        <dbReference type="ChEBI" id="CHEBI:29105"/>
        <label>2</label>
        <note>catalytic</note>
    </ligand>
</feature>
<feature type="binding site" evidence="10">
    <location>
        <position position="65"/>
    </location>
    <ligand>
        <name>Zn(2+)</name>
        <dbReference type="ChEBI" id="CHEBI:29105"/>
        <label>1</label>
        <note>catalytic</note>
    </ligand>
</feature>
<proteinExistence type="inferred from homology"/>
<keyword evidence="8 10" id="KW-0862">Zinc</keyword>
<reference evidence="11 12" key="1">
    <citation type="submission" date="2016-10" db="EMBL/GenBank/DDBJ databases">
        <authorList>
            <person name="de Groot N.N."/>
        </authorList>
    </citation>
    <scope>NUCLEOTIDE SEQUENCE [LARGE SCALE GENOMIC DNA]</scope>
    <source>
        <strain evidence="11 12">DSM 15695</strain>
    </source>
</reference>
<evidence type="ECO:0000256" key="2">
    <source>
        <dbReference type="ARBA" id="ARBA00012477"/>
    </source>
</evidence>
<dbReference type="PANTHER" id="PTHR46018:SF2">
    <property type="entry name" value="ZINC PHOSPHODIESTERASE ELAC PROTEIN 1"/>
    <property type="match status" value="1"/>
</dbReference>
<dbReference type="InterPro" id="IPR013471">
    <property type="entry name" value="RNase_Z/BN"/>
</dbReference>
<dbReference type="HAMAP" id="MF_01818">
    <property type="entry name" value="RNase_Z_BN"/>
    <property type="match status" value="1"/>
</dbReference>
<dbReference type="AlphaFoldDB" id="A0A1H8ZUN2"/>
<dbReference type="NCBIfam" id="NF000801">
    <property type="entry name" value="PRK00055.1-3"/>
    <property type="match status" value="1"/>
</dbReference>
<dbReference type="STRING" id="89093.SAMN04488558_101343"/>
<keyword evidence="5 10" id="KW-0479">Metal-binding</keyword>
<feature type="binding site" evidence="10">
    <location>
        <position position="143"/>
    </location>
    <ligand>
        <name>Zn(2+)</name>
        <dbReference type="ChEBI" id="CHEBI:29105"/>
        <label>1</label>
        <note>catalytic</note>
    </ligand>
</feature>
<dbReference type="CDD" id="cd07717">
    <property type="entry name" value="RNaseZ_ZiPD-like_MBL-fold"/>
    <property type="match status" value="1"/>
</dbReference>
<comment type="function">
    <text evidence="9 10">Zinc phosphodiesterase, which displays some tRNA 3'-processing endonuclease activity. Probably involved in tRNA maturation, by removing a 3'-trailer from precursor tRNA.</text>
</comment>
<dbReference type="InterPro" id="IPR036866">
    <property type="entry name" value="RibonucZ/Hydroxyglut_hydro"/>
</dbReference>